<reference evidence="2" key="1">
    <citation type="journal article" date="2015" name="Nature">
        <title>Complex archaea that bridge the gap between prokaryotes and eukaryotes.</title>
        <authorList>
            <person name="Spang A."/>
            <person name="Saw J.H."/>
            <person name="Jorgensen S.L."/>
            <person name="Zaremba-Niedzwiedzka K."/>
            <person name="Martijn J."/>
            <person name="Lind A.E."/>
            <person name="van Eijk R."/>
            <person name="Schleper C."/>
            <person name="Guy L."/>
            <person name="Ettema T.J."/>
        </authorList>
    </citation>
    <scope>NUCLEOTIDE SEQUENCE</scope>
</reference>
<protein>
    <submittedName>
        <fullName evidence="2">Uncharacterized protein</fullName>
    </submittedName>
</protein>
<evidence type="ECO:0000313" key="2">
    <source>
        <dbReference type="EMBL" id="KKN14422.1"/>
    </source>
</evidence>
<sequence length="521" mass="58923">AQAEREAAKREAAQEKFKKAQEAAWGTKVMTAYSRLLHEEGLKQRSTPAGYSGRMQEFGEGAIEELLSDAPSGEAQLVVRGRLKKHLADNLNRGSTWEYGQLLQEQKAGQEERIVEAEKAAYLGQDRYEVWAELMPDVEAFNVTYGGPGARGRERSAEARRRVNWFSAMGILEENPGRLQDELDAGAWDADLPAADLQKLSAKLGLEINRQEGEEYEGYRRNVWNATEAMGNEEAIAWLKDAKNAPGLKDTDRRTLVNAHRTDLTWQRKDEELATAQAEEDIERDILQKWVAGTGNIKDVMDSGLPTARQEHWIKAFEAAAKEGYDSDPELKNRTLRQAYERKISKRALLNLVGKKPGLTGPDAEHRIKILESAQPDKAPYMRRAFSIFDAARKDGVYKDDFEWARAVNAFEKAVIARDARGQDILDIAENIMMPERDSTWAEKAEAVWNWAWSIGKEFEGPRPGERPGDLRVRPDLRAGPETEETKLRARAIELLRLNQKKVDERTIKIAMDRLRKAAGK</sequence>
<name>A0A0F9NQU5_9ZZZZ</name>
<proteinExistence type="predicted"/>
<feature type="non-terminal residue" evidence="2">
    <location>
        <position position="1"/>
    </location>
</feature>
<accession>A0A0F9NQU5</accession>
<evidence type="ECO:0000256" key="1">
    <source>
        <dbReference type="SAM" id="MobiDB-lite"/>
    </source>
</evidence>
<feature type="region of interest" description="Disordered" evidence="1">
    <location>
        <begin position="460"/>
        <end position="483"/>
    </location>
</feature>
<gene>
    <name evidence="2" type="ORF">LCGC14_0996220</name>
</gene>
<dbReference type="AlphaFoldDB" id="A0A0F9NQU5"/>
<comment type="caution">
    <text evidence="2">The sequence shown here is derived from an EMBL/GenBank/DDBJ whole genome shotgun (WGS) entry which is preliminary data.</text>
</comment>
<organism evidence="2">
    <name type="scientific">marine sediment metagenome</name>
    <dbReference type="NCBI Taxonomy" id="412755"/>
    <lineage>
        <taxon>unclassified sequences</taxon>
        <taxon>metagenomes</taxon>
        <taxon>ecological metagenomes</taxon>
    </lineage>
</organism>
<dbReference type="EMBL" id="LAZR01003818">
    <property type="protein sequence ID" value="KKN14422.1"/>
    <property type="molecule type" value="Genomic_DNA"/>
</dbReference>